<organism evidence="1">
    <name type="scientific">Rhizophora mucronata</name>
    <name type="common">Asiatic mangrove</name>
    <dbReference type="NCBI Taxonomy" id="61149"/>
    <lineage>
        <taxon>Eukaryota</taxon>
        <taxon>Viridiplantae</taxon>
        <taxon>Streptophyta</taxon>
        <taxon>Embryophyta</taxon>
        <taxon>Tracheophyta</taxon>
        <taxon>Spermatophyta</taxon>
        <taxon>Magnoliopsida</taxon>
        <taxon>eudicotyledons</taxon>
        <taxon>Gunneridae</taxon>
        <taxon>Pentapetalae</taxon>
        <taxon>rosids</taxon>
        <taxon>fabids</taxon>
        <taxon>Malpighiales</taxon>
        <taxon>Rhizophoraceae</taxon>
        <taxon>Rhizophora</taxon>
    </lineage>
</organism>
<dbReference type="EMBL" id="GGEC01081407">
    <property type="protein sequence ID" value="MBX61891.1"/>
    <property type="molecule type" value="Transcribed_RNA"/>
</dbReference>
<sequence length="41" mass="4787">MDSRRSLVLAFKLLSVVYVQKFCVDFLTFVCFGKMDLCLFC</sequence>
<proteinExistence type="predicted"/>
<evidence type="ECO:0000313" key="1">
    <source>
        <dbReference type="EMBL" id="MBX61891.1"/>
    </source>
</evidence>
<dbReference type="AlphaFoldDB" id="A0A2P2Q4L4"/>
<protein>
    <submittedName>
        <fullName evidence="1">Uncharacterized protein</fullName>
    </submittedName>
</protein>
<accession>A0A2P2Q4L4</accession>
<reference evidence="1" key="1">
    <citation type="submission" date="2018-02" db="EMBL/GenBank/DDBJ databases">
        <title>Rhizophora mucronata_Transcriptome.</title>
        <authorList>
            <person name="Meera S.P."/>
            <person name="Sreeshan A."/>
            <person name="Augustine A."/>
        </authorList>
    </citation>
    <scope>NUCLEOTIDE SEQUENCE</scope>
    <source>
        <tissue evidence="1">Leaf</tissue>
    </source>
</reference>
<name>A0A2P2Q4L4_RHIMU</name>